<reference evidence="1" key="1">
    <citation type="journal article" date="2023" name="G3 (Bethesda)">
        <title>A reference genome for the long-term kleptoplast-retaining sea slug Elysia crispata morphotype clarki.</title>
        <authorList>
            <person name="Eastman K.E."/>
            <person name="Pendleton A.L."/>
            <person name="Shaikh M.A."/>
            <person name="Suttiyut T."/>
            <person name="Ogas R."/>
            <person name="Tomko P."/>
            <person name="Gavelis G."/>
            <person name="Widhalm J.R."/>
            <person name="Wisecaver J.H."/>
        </authorList>
    </citation>
    <scope>NUCLEOTIDE SEQUENCE</scope>
    <source>
        <strain evidence="1">ECLA1</strain>
    </source>
</reference>
<keyword evidence="2" id="KW-1185">Reference proteome</keyword>
<evidence type="ECO:0000313" key="1">
    <source>
        <dbReference type="EMBL" id="KAK3734615.1"/>
    </source>
</evidence>
<dbReference type="AlphaFoldDB" id="A0AAE0Y7I7"/>
<organism evidence="1 2">
    <name type="scientific">Elysia crispata</name>
    <name type="common">lettuce slug</name>
    <dbReference type="NCBI Taxonomy" id="231223"/>
    <lineage>
        <taxon>Eukaryota</taxon>
        <taxon>Metazoa</taxon>
        <taxon>Spiralia</taxon>
        <taxon>Lophotrochozoa</taxon>
        <taxon>Mollusca</taxon>
        <taxon>Gastropoda</taxon>
        <taxon>Heterobranchia</taxon>
        <taxon>Euthyneura</taxon>
        <taxon>Panpulmonata</taxon>
        <taxon>Sacoglossa</taxon>
        <taxon>Placobranchoidea</taxon>
        <taxon>Plakobranchidae</taxon>
        <taxon>Elysia</taxon>
    </lineage>
</organism>
<dbReference type="EMBL" id="JAWDGP010006844">
    <property type="protein sequence ID" value="KAK3734615.1"/>
    <property type="molecule type" value="Genomic_DNA"/>
</dbReference>
<evidence type="ECO:0000313" key="2">
    <source>
        <dbReference type="Proteomes" id="UP001283361"/>
    </source>
</evidence>
<proteinExistence type="predicted"/>
<comment type="caution">
    <text evidence="1">The sequence shown here is derived from an EMBL/GenBank/DDBJ whole genome shotgun (WGS) entry which is preliminary data.</text>
</comment>
<gene>
    <name evidence="1" type="ORF">RRG08_003522</name>
</gene>
<name>A0AAE0Y7I7_9GAST</name>
<sequence>MVDRLAIFLTQHEALELVADHLNRLLSGEESECRTACKKFIHRADRTYTTFNLRILKSFVLNYTGS</sequence>
<accession>A0AAE0Y7I7</accession>
<protein>
    <submittedName>
        <fullName evidence="1">Uncharacterized protein</fullName>
    </submittedName>
</protein>
<dbReference type="Proteomes" id="UP001283361">
    <property type="component" value="Unassembled WGS sequence"/>
</dbReference>